<organism evidence="4 5">
    <name type="scientific">Shewanella loihica (strain ATCC BAA-1088 / PV-4)</name>
    <dbReference type="NCBI Taxonomy" id="323850"/>
    <lineage>
        <taxon>Bacteria</taxon>
        <taxon>Pseudomonadati</taxon>
        <taxon>Pseudomonadota</taxon>
        <taxon>Gammaproteobacteria</taxon>
        <taxon>Alteromonadales</taxon>
        <taxon>Shewanellaceae</taxon>
        <taxon>Shewanella</taxon>
    </lineage>
</organism>
<evidence type="ECO:0000256" key="1">
    <source>
        <dbReference type="ARBA" id="ARBA00022670"/>
    </source>
</evidence>
<dbReference type="SUPFAM" id="SSF49785">
    <property type="entry name" value="Galactose-binding domain-like"/>
    <property type="match status" value="1"/>
</dbReference>
<dbReference type="STRING" id="323850.Shew_2210"/>
<dbReference type="EMBL" id="CP000606">
    <property type="protein sequence ID" value="ABO24076.1"/>
    <property type="molecule type" value="Genomic_DNA"/>
</dbReference>
<evidence type="ECO:0000256" key="2">
    <source>
        <dbReference type="ARBA" id="ARBA00022801"/>
    </source>
</evidence>
<gene>
    <name evidence="4" type="ordered locus">Shew_2210</name>
</gene>
<protein>
    <submittedName>
        <fullName evidence="4">Proprotein convertase, P</fullName>
    </submittedName>
</protein>
<accession>A3QF28</accession>
<dbReference type="InterPro" id="IPR008979">
    <property type="entry name" value="Galactose-bd-like_sf"/>
</dbReference>
<sequence>MKSNHSAAGLTYIQAGQTPEAQAVNNNRLSLFAILLLFMLTPFTHGSSEFRAHQSRYDDPLLNMVAEDRETLEKFNAQSKATIGSVERKTKQIDSMSQAIKTNTKTGIPLASEHKKASATLGGEAAATSIAKRNKPTASTQGFMLSVKEQRLSRAAGETAIYHFSTLVDRTLEDKAPEDRALEQRALIDTSLTGTSLVSEKLGGQICLSLASSLPGARLSKERVHPGDTFSLLVPSNSDARWGDYMFTVTASADGGNWVKQQSVNLSLLPGDIREIQQANFTWHPITDNAPEGIVSRIAVEDELAAFGVRVLVNVSHTWHRDLSMTLTSPTGTSYQLVSESHAGGDNQHREYRTQAFNHEAIKGDWILKVSDLAAGDIGTLRGWQLLISGYSAAQPQDISASP</sequence>
<keyword evidence="1" id="KW-0645">Protease</keyword>
<dbReference type="AlphaFoldDB" id="A3QF28"/>
<evidence type="ECO:0000313" key="5">
    <source>
        <dbReference type="Proteomes" id="UP000001558"/>
    </source>
</evidence>
<dbReference type="HOGENOM" id="CLU_683142_0_0_6"/>
<name>A3QF28_SHELP</name>
<dbReference type="Pfam" id="PF01483">
    <property type="entry name" value="P_proprotein"/>
    <property type="match status" value="1"/>
</dbReference>
<dbReference type="RefSeq" id="WP_011866008.1">
    <property type="nucleotide sequence ID" value="NC_009092.1"/>
</dbReference>
<evidence type="ECO:0000259" key="3">
    <source>
        <dbReference type="PROSITE" id="PS51829"/>
    </source>
</evidence>
<proteinExistence type="predicted"/>
<keyword evidence="2" id="KW-0378">Hydrolase</keyword>
<reference evidence="4 5" key="1">
    <citation type="submission" date="2007-03" db="EMBL/GenBank/DDBJ databases">
        <title>Complete sequence of Shewanella loihica PV-4.</title>
        <authorList>
            <consortium name="US DOE Joint Genome Institute"/>
            <person name="Copeland A."/>
            <person name="Lucas S."/>
            <person name="Lapidus A."/>
            <person name="Barry K."/>
            <person name="Detter J.C."/>
            <person name="Glavina del Rio T."/>
            <person name="Hammon N."/>
            <person name="Israni S."/>
            <person name="Dalin E."/>
            <person name="Tice H."/>
            <person name="Pitluck S."/>
            <person name="Chain P."/>
            <person name="Malfatti S."/>
            <person name="Shin M."/>
            <person name="Vergez L."/>
            <person name="Schmutz J."/>
            <person name="Larimer F."/>
            <person name="Land M."/>
            <person name="Hauser L."/>
            <person name="Kyrpides N."/>
            <person name="Mikhailova N."/>
            <person name="Romine M.F."/>
            <person name="Serres G."/>
            <person name="Fredrickson J."/>
            <person name="Tiedje J."/>
            <person name="Richardson P."/>
        </authorList>
    </citation>
    <scope>NUCLEOTIDE SEQUENCE [LARGE SCALE GENOMIC DNA]</scope>
    <source>
        <strain evidence="5">ATCC BAA-1088 / PV-4</strain>
    </source>
</reference>
<dbReference type="KEGG" id="slo:Shew_2210"/>
<dbReference type="Gene3D" id="2.60.120.260">
    <property type="entry name" value="Galactose-binding domain-like"/>
    <property type="match status" value="1"/>
</dbReference>
<feature type="domain" description="P/Homo B" evidence="3">
    <location>
        <begin position="268"/>
        <end position="394"/>
    </location>
</feature>
<evidence type="ECO:0000313" key="4">
    <source>
        <dbReference type="EMBL" id="ABO24076.1"/>
    </source>
</evidence>
<keyword evidence="5" id="KW-1185">Reference proteome</keyword>
<dbReference type="OrthoDB" id="9790784at2"/>
<dbReference type="InterPro" id="IPR002884">
    <property type="entry name" value="P_dom"/>
</dbReference>
<dbReference type="eggNOG" id="COG4935">
    <property type="taxonomic scope" value="Bacteria"/>
</dbReference>
<dbReference type="PROSITE" id="PS51829">
    <property type="entry name" value="P_HOMO_B"/>
    <property type="match status" value="1"/>
</dbReference>
<dbReference type="Proteomes" id="UP000001558">
    <property type="component" value="Chromosome"/>
</dbReference>
<dbReference type="GO" id="GO:0006508">
    <property type="term" value="P:proteolysis"/>
    <property type="evidence" value="ECO:0007669"/>
    <property type="project" value="UniProtKB-KW"/>
</dbReference>
<dbReference type="GO" id="GO:0004252">
    <property type="term" value="F:serine-type endopeptidase activity"/>
    <property type="evidence" value="ECO:0007669"/>
    <property type="project" value="InterPro"/>
</dbReference>